<protein>
    <submittedName>
        <fullName evidence="1">Uncharacterized protein</fullName>
    </submittedName>
</protein>
<proteinExistence type="predicted"/>
<sequence length="102" mass="12637">MTFRQTIRHLWHKPGDAWYYWQGEIRYWLYQRCPALIRPHIRTQYEWRKKRAEPCYQNGECLVCHCRTPELFFADKSCAKSPPCYPVMMNRNEWRNYSDTQV</sequence>
<accession>A0A4Q2UM50</accession>
<evidence type="ECO:0000313" key="1">
    <source>
        <dbReference type="EMBL" id="RYC70663.1"/>
    </source>
</evidence>
<keyword evidence="2" id="KW-1185">Reference proteome</keyword>
<dbReference type="RefSeq" id="WP_129598786.1">
    <property type="nucleotide sequence ID" value="NZ_SBLB01000001.1"/>
</dbReference>
<comment type="caution">
    <text evidence="1">The sequence shown here is derived from an EMBL/GenBank/DDBJ whole genome shotgun (WGS) entry which is preliminary data.</text>
</comment>
<reference evidence="1 2" key="1">
    <citation type="submission" date="2019-01" db="EMBL/GenBank/DDBJ databases">
        <title>Spirosoma flava sp. nov., a propanil-degrading bacterium isolated from herbicide-contaminated soil.</title>
        <authorList>
            <person name="Zhang L."/>
            <person name="Jiang J.-D."/>
        </authorList>
    </citation>
    <scope>NUCLEOTIDE SEQUENCE [LARGE SCALE GENOMIC DNA]</scope>
    <source>
        <strain evidence="1 2">TY50</strain>
    </source>
</reference>
<dbReference type="EMBL" id="SBLB01000001">
    <property type="protein sequence ID" value="RYC70663.1"/>
    <property type="molecule type" value="Genomic_DNA"/>
</dbReference>
<dbReference type="Proteomes" id="UP000290407">
    <property type="component" value="Unassembled WGS sequence"/>
</dbReference>
<gene>
    <name evidence="1" type="ORF">EQG79_00495</name>
</gene>
<evidence type="ECO:0000313" key="2">
    <source>
        <dbReference type="Proteomes" id="UP000290407"/>
    </source>
</evidence>
<name>A0A4Q2UM50_9BACT</name>
<organism evidence="1 2">
    <name type="scientific">Spirosoma sordidisoli</name>
    <dbReference type="NCBI Taxonomy" id="2502893"/>
    <lineage>
        <taxon>Bacteria</taxon>
        <taxon>Pseudomonadati</taxon>
        <taxon>Bacteroidota</taxon>
        <taxon>Cytophagia</taxon>
        <taxon>Cytophagales</taxon>
        <taxon>Cytophagaceae</taxon>
        <taxon>Spirosoma</taxon>
    </lineage>
</organism>
<dbReference type="AlphaFoldDB" id="A0A4Q2UM50"/>